<evidence type="ECO:0000313" key="9">
    <source>
        <dbReference type="EMBL" id="MDN4164888.1"/>
    </source>
</evidence>
<keyword evidence="3" id="KW-0813">Transport</keyword>
<dbReference type="EMBL" id="JAUHJS010000002">
    <property type="protein sequence ID" value="MDN4164888.1"/>
    <property type="molecule type" value="Genomic_DNA"/>
</dbReference>
<keyword evidence="6" id="KW-0472">Membrane</keyword>
<name>A0ABT8F3C9_9BACT</name>
<comment type="similarity">
    <text evidence="2">Belongs to the outer membrane factor (OMF) (TC 1.B.17) family.</text>
</comment>
<feature type="signal peptide" evidence="8">
    <location>
        <begin position="1"/>
        <end position="22"/>
    </location>
</feature>
<accession>A0ABT8F3C9</accession>
<proteinExistence type="inferred from homology"/>
<feature type="chain" id="PRO_5045726068" evidence="8">
    <location>
        <begin position="23"/>
        <end position="487"/>
    </location>
</feature>
<dbReference type="PANTHER" id="PTHR30026">
    <property type="entry name" value="OUTER MEMBRANE PROTEIN TOLC"/>
    <property type="match status" value="1"/>
</dbReference>
<keyword evidence="8" id="KW-0732">Signal</keyword>
<reference evidence="9" key="1">
    <citation type="submission" date="2023-06" db="EMBL/GenBank/DDBJ databases">
        <title>Cytophagales bacterium Strain LB-30, isolated from soil.</title>
        <authorList>
            <person name="Liu B."/>
        </authorList>
    </citation>
    <scope>NUCLEOTIDE SEQUENCE</scope>
    <source>
        <strain evidence="9">LB-30</strain>
    </source>
</reference>
<organism evidence="9 10">
    <name type="scientific">Shiella aurantiaca</name>
    <dbReference type="NCBI Taxonomy" id="3058365"/>
    <lineage>
        <taxon>Bacteria</taxon>
        <taxon>Pseudomonadati</taxon>
        <taxon>Bacteroidota</taxon>
        <taxon>Cytophagia</taxon>
        <taxon>Cytophagales</taxon>
        <taxon>Shiellaceae</taxon>
        <taxon>Shiella</taxon>
    </lineage>
</organism>
<evidence type="ECO:0000313" key="10">
    <source>
        <dbReference type="Proteomes" id="UP001168552"/>
    </source>
</evidence>
<keyword evidence="10" id="KW-1185">Reference proteome</keyword>
<dbReference type="Pfam" id="PF02321">
    <property type="entry name" value="OEP"/>
    <property type="match status" value="2"/>
</dbReference>
<evidence type="ECO:0000256" key="2">
    <source>
        <dbReference type="ARBA" id="ARBA00007613"/>
    </source>
</evidence>
<dbReference type="Gene3D" id="1.20.1600.10">
    <property type="entry name" value="Outer membrane efflux proteins (OEP)"/>
    <property type="match status" value="1"/>
</dbReference>
<dbReference type="RefSeq" id="WP_320003412.1">
    <property type="nucleotide sequence ID" value="NZ_JAUHJS010000002.1"/>
</dbReference>
<evidence type="ECO:0000256" key="5">
    <source>
        <dbReference type="ARBA" id="ARBA00022692"/>
    </source>
</evidence>
<dbReference type="Proteomes" id="UP001168552">
    <property type="component" value="Unassembled WGS sequence"/>
</dbReference>
<comment type="caution">
    <text evidence="9">The sequence shown here is derived from an EMBL/GenBank/DDBJ whole genome shotgun (WGS) entry which is preliminary data.</text>
</comment>
<keyword evidence="4" id="KW-1134">Transmembrane beta strand</keyword>
<evidence type="ECO:0000256" key="3">
    <source>
        <dbReference type="ARBA" id="ARBA00022448"/>
    </source>
</evidence>
<dbReference type="SUPFAM" id="SSF56954">
    <property type="entry name" value="Outer membrane efflux proteins (OEP)"/>
    <property type="match status" value="1"/>
</dbReference>
<protein>
    <submittedName>
        <fullName evidence="9">TolC family protein</fullName>
    </submittedName>
</protein>
<evidence type="ECO:0000256" key="6">
    <source>
        <dbReference type="ARBA" id="ARBA00023136"/>
    </source>
</evidence>
<dbReference type="InterPro" id="IPR051906">
    <property type="entry name" value="TolC-like"/>
</dbReference>
<evidence type="ECO:0000256" key="7">
    <source>
        <dbReference type="ARBA" id="ARBA00023237"/>
    </source>
</evidence>
<evidence type="ECO:0000256" key="4">
    <source>
        <dbReference type="ARBA" id="ARBA00022452"/>
    </source>
</evidence>
<sequence length="487" mass="54156">MRSKVILLCTLFWLLATEGAMAQQSAGTSAPMTVEECIDYALENSLTLQNARLDEQIANARVKETRGIGLPQIDGSVQVTHNQQLARFFSVYQTAQAFGGVNEQGEPNINIPGVAPTDVVASQNFFQLKSAGQAGLSINQIIFNGSYIVGLKAANAYRELSRRSAEQSSEQTIENVTKAYYSVLINQERLKLFDNNIARVDSLLRTTEALRQNGFAENIDVDRTRVALNNLMTERDKFVQLQDLSMALLKFQMNYPMEEPLSLQPVDFNTLQIASTIDSLVSDWDYSQRADFRLLTTQKNLQELDVKNNYAASMPSLVAFANLGLSTQSPDVAGIFTTNTNINDNGNIGPDKWYGSSLFGVSLQIPLFSGLQRNYKVQQAKLNLQKVENGLQQTQSAIDLEIEQSRIMYANVVKTLASQKQNTELAQNILTVTEAKYKQGLASNQEVITAESDLREAQINYYNSLLDALMARVDLLKSYGLLSEYTN</sequence>
<dbReference type="PANTHER" id="PTHR30026:SF20">
    <property type="entry name" value="OUTER MEMBRANE PROTEIN TOLC"/>
    <property type="match status" value="1"/>
</dbReference>
<keyword evidence="5" id="KW-0812">Transmembrane</keyword>
<dbReference type="InterPro" id="IPR003423">
    <property type="entry name" value="OMP_efflux"/>
</dbReference>
<comment type="subcellular location">
    <subcellularLocation>
        <location evidence="1">Cell outer membrane</location>
    </subcellularLocation>
</comment>
<evidence type="ECO:0000256" key="1">
    <source>
        <dbReference type="ARBA" id="ARBA00004442"/>
    </source>
</evidence>
<evidence type="ECO:0000256" key="8">
    <source>
        <dbReference type="SAM" id="SignalP"/>
    </source>
</evidence>
<gene>
    <name evidence="9" type="ORF">QWY31_05210</name>
</gene>
<keyword evidence="7" id="KW-0998">Cell outer membrane</keyword>